<organism evidence="1">
    <name type="scientific">marine sediment metagenome</name>
    <dbReference type="NCBI Taxonomy" id="412755"/>
    <lineage>
        <taxon>unclassified sequences</taxon>
        <taxon>metagenomes</taxon>
        <taxon>ecological metagenomes</taxon>
    </lineage>
</organism>
<accession>A0A0F9J2R8</accession>
<proteinExistence type="predicted"/>
<evidence type="ECO:0000313" key="1">
    <source>
        <dbReference type="EMBL" id="KKL93457.1"/>
    </source>
</evidence>
<dbReference type="SUPFAM" id="SSF46785">
    <property type="entry name" value="Winged helix' DNA-binding domain"/>
    <property type="match status" value="1"/>
</dbReference>
<sequence length="99" mass="11600">MAIFSFSNDLPIHGFINTKGITLLQIIHQNDNISSSRLIGKIELLELFSINSLFQYLKCFRLCNIIKKTKRKRDKDNSFVRYSLTQEGEKLLEIFLNNF</sequence>
<gene>
    <name evidence="1" type="ORF">LCGC14_1874480</name>
</gene>
<reference evidence="1" key="1">
    <citation type="journal article" date="2015" name="Nature">
        <title>Complex archaea that bridge the gap between prokaryotes and eukaryotes.</title>
        <authorList>
            <person name="Spang A."/>
            <person name="Saw J.H."/>
            <person name="Jorgensen S.L."/>
            <person name="Zaremba-Niedzwiedzka K."/>
            <person name="Martijn J."/>
            <person name="Lind A.E."/>
            <person name="van Eijk R."/>
            <person name="Schleper C."/>
            <person name="Guy L."/>
            <person name="Ettema T.J."/>
        </authorList>
    </citation>
    <scope>NUCLEOTIDE SEQUENCE</scope>
</reference>
<evidence type="ECO:0008006" key="2">
    <source>
        <dbReference type="Google" id="ProtNLM"/>
    </source>
</evidence>
<comment type="caution">
    <text evidence="1">The sequence shown here is derived from an EMBL/GenBank/DDBJ whole genome shotgun (WGS) entry which is preliminary data.</text>
</comment>
<dbReference type="AlphaFoldDB" id="A0A0F9J2R8"/>
<protein>
    <recommendedName>
        <fullName evidence="2">ArnR1-like winged helix-turn-helix domain-containing protein</fullName>
    </recommendedName>
</protein>
<dbReference type="EMBL" id="LAZR01019182">
    <property type="protein sequence ID" value="KKL93457.1"/>
    <property type="molecule type" value="Genomic_DNA"/>
</dbReference>
<name>A0A0F9J2R8_9ZZZZ</name>
<dbReference type="InterPro" id="IPR036390">
    <property type="entry name" value="WH_DNA-bd_sf"/>
</dbReference>